<evidence type="ECO:0000256" key="5">
    <source>
        <dbReference type="ARBA" id="ARBA00022989"/>
    </source>
</evidence>
<evidence type="ECO:0000313" key="10">
    <source>
        <dbReference type="EMBL" id="WEB38135.1"/>
    </source>
</evidence>
<dbReference type="EMBL" id="CP095749">
    <property type="protein sequence ID" value="WEB38135.1"/>
    <property type="molecule type" value="Genomic_DNA"/>
</dbReference>
<dbReference type="PANTHER" id="PTHR24221:SF646">
    <property type="entry name" value="HAEMOLYSIN SECRETION ATP-BINDING PROTEIN"/>
    <property type="match status" value="1"/>
</dbReference>
<evidence type="ECO:0000256" key="1">
    <source>
        <dbReference type="ARBA" id="ARBA00004651"/>
    </source>
</evidence>
<keyword evidence="3" id="KW-0547">Nucleotide-binding</keyword>
<dbReference type="SUPFAM" id="SSF52540">
    <property type="entry name" value="P-loop containing nucleoside triphosphate hydrolases"/>
    <property type="match status" value="1"/>
</dbReference>
<feature type="domain" description="ABC transporter" evidence="8">
    <location>
        <begin position="393"/>
        <end position="634"/>
    </location>
</feature>
<evidence type="ECO:0000313" key="11">
    <source>
        <dbReference type="Proteomes" id="UP001218629"/>
    </source>
</evidence>
<dbReference type="Gene3D" id="1.20.1560.10">
    <property type="entry name" value="ABC transporter type 1, transmembrane domain"/>
    <property type="match status" value="1"/>
</dbReference>
<dbReference type="InterPro" id="IPR036640">
    <property type="entry name" value="ABC1_TM_sf"/>
</dbReference>
<dbReference type="InterPro" id="IPR003439">
    <property type="entry name" value="ABC_transporter-like_ATP-bd"/>
</dbReference>
<dbReference type="SMART" id="SM00382">
    <property type="entry name" value="AAA"/>
    <property type="match status" value="1"/>
</dbReference>
<dbReference type="InterPro" id="IPR003593">
    <property type="entry name" value="AAA+_ATPase"/>
</dbReference>
<keyword evidence="5 7" id="KW-1133">Transmembrane helix</keyword>
<dbReference type="PROSITE" id="PS50929">
    <property type="entry name" value="ABC_TM1F"/>
    <property type="match status" value="1"/>
</dbReference>
<evidence type="ECO:0000256" key="3">
    <source>
        <dbReference type="ARBA" id="ARBA00022741"/>
    </source>
</evidence>
<dbReference type="InterPro" id="IPR027417">
    <property type="entry name" value="P-loop_NTPase"/>
</dbReference>
<reference evidence="10 11" key="1">
    <citation type="submission" date="2022-03" db="EMBL/GenBank/DDBJ databases">
        <title>Streptomyces yunnanensis P86,complete genome.</title>
        <authorList>
            <person name="Chen S."/>
            <person name="Zhang Q."/>
        </authorList>
    </citation>
    <scope>NUCLEOTIDE SEQUENCE [LARGE SCALE GENOMIC DNA]</scope>
    <source>
        <strain evidence="10 11">P86</strain>
    </source>
</reference>
<feature type="transmembrane region" description="Helical" evidence="7">
    <location>
        <begin position="214"/>
        <end position="233"/>
    </location>
</feature>
<evidence type="ECO:0000259" key="9">
    <source>
        <dbReference type="PROSITE" id="PS50929"/>
    </source>
</evidence>
<feature type="transmembrane region" description="Helical" evidence="7">
    <location>
        <begin position="187"/>
        <end position="208"/>
    </location>
</feature>
<protein>
    <submittedName>
        <fullName evidence="10">ABC transporter ATP-binding protein/permease</fullName>
    </submittedName>
</protein>
<organism evidence="10 11">
    <name type="scientific">Streptomyces yunnanensis</name>
    <dbReference type="NCBI Taxonomy" id="156453"/>
    <lineage>
        <taxon>Bacteria</taxon>
        <taxon>Bacillati</taxon>
        <taxon>Actinomycetota</taxon>
        <taxon>Actinomycetes</taxon>
        <taxon>Kitasatosporales</taxon>
        <taxon>Streptomycetaceae</taxon>
        <taxon>Streptomyces</taxon>
    </lineage>
</organism>
<feature type="transmembrane region" description="Helical" evidence="7">
    <location>
        <begin position="71"/>
        <end position="100"/>
    </location>
</feature>
<name>A0ABY7ZZS0_9ACTN</name>
<feature type="transmembrane region" description="Helical" evidence="7">
    <location>
        <begin position="317"/>
        <end position="340"/>
    </location>
</feature>
<evidence type="ECO:0000256" key="4">
    <source>
        <dbReference type="ARBA" id="ARBA00022840"/>
    </source>
</evidence>
<dbReference type="PANTHER" id="PTHR24221">
    <property type="entry name" value="ATP-BINDING CASSETTE SUB-FAMILY B"/>
    <property type="match status" value="1"/>
</dbReference>
<dbReference type="Proteomes" id="UP001218629">
    <property type="component" value="Chromosome"/>
</dbReference>
<evidence type="ECO:0000256" key="2">
    <source>
        <dbReference type="ARBA" id="ARBA00022692"/>
    </source>
</evidence>
<dbReference type="Gene3D" id="3.40.50.300">
    <property type="entry name" value="P-loop containing nucleotide triphosphate hydrolases"/>
    <property type="match status" value="1"/>
</dbReference>
<proteinExistence type="predicted"/>
<keyword evidence="6 7" id="KW-0472">Membrane</keyword>
<dbReference type="PROSITE" id="PS50893">
    <property type="entry name" value="ABC_TRANSPORTER_2"/>
    <property type="match status" value="1"/>
</dbReference>
<dbReference type="GO" id="GO:0005524">
    <property type="term" value="F:ATP binding"/>
    <property type="evidence" value="ECO:0007669"/>
    <property type="project" value="UniProtKB-KW"/>
</dbReference>
<keyword evidence="11" id="KW-1185">Reference proteome</keyword>
<accession>A0ABY7ZZS0</accession>
<keyword evidence="2 7" id="KW-0812">Transmembrane</keyword>
<evidence type="ECO:0000256" key="6">
    <source>
        <dbReference type="ARBA" id="ARBA00023136"/>
    </source>
</evidence>
<comment type="subcellular location">
    <subcellularLocation>
        <location evidence="1">Cell membrane</location>
        <topology evidence="1">Multi-pass membrane protein</topology>
    </subcellularLocation>
</comment>
<feature type="transmembrane region" description="Helical" evidence="7">
    <location>
        <begin position="112"/>
        <end position="136"/>
    </location>
</feature>
<dbReference type="InterPro" id="IPR011527">
    <property type="entry name" value="ABC1_TM_dom"/>
</dbReference>
<dbReference type="SUPFAM" id="SSF90123">
    <property type="entry name" value="ABC transporter transmembrane region"/>
    <property type="match status" value="1"/>
</dbReference>
<sequence>MMAFPRPRKSQQPSLSESEKLLFSGVLRHDKAWARYENPLLRLSFWQMARQFPAMMGTVTRAAWREDRRALLVLLAAELGIGLMRAFTLVATNQILIAIFSAGPTTERLLEAAPALVAAAAVTALSSTLSAVSVAASGRLEPKIERACTARYYRGLARVELATLVDKRSQRALDAGRYGIRSIRTMLGSSIQVINVFIGLVAAAGVLFLLHPALVLALLLIAAPRAWGAVAVVRRNYASRSAWLDHVRATDMITYQLSRPDAGPEVKAHRAGELLAGAYEDMAATSAREKQRLAYAEAGTDLAASAMSGAASLVSYGALWALLWFGGIPLAAAGTAVIAVRNSSQGLGSLVMSMNRLYEESMYLADLEIAYDLAERNAIPTGGLPIPQGPVEVRCEHVSFSYPGADQLALEGVSLTIPPGRVVALVGENGSGKTTLSKLLAGLYLPTQGRVFVNGVDVREADRDAVFDKVALLCQDFPHWAMTARANVHIGRPEIDVDQERIERAAREADALGVVESLPDRWDSIIVSGFERSTQLSGGQWQRIGSARTRYRQAPLVIVDEPTSALDPRAEIEAFQALRSLTDDGTTVVLITHRLAATATADLIYVLDRGRVVERGSHADLMTLPGGHYRTLYELQAAQYAQTARTALPHPTPSS</sequence>
<evidence type="ECO:0000256" key="7">
    <source>
        <dbReference type="SAM" id="Phobius"/>
    </source>
</evidence>
<evidence type="ECO:0000259" key="8">
    <source>
        <dbReference type="PROSITE" id="PS50893"/>
    </source>
</evidence>
<feature type="domain" description="ABC transmembrane type-1" evidence="9">
    <location>
        <begin position="94"/>
        <end position="359"/>
    </location>
</feature>
<dbReference type="RefSeq" id="WP_275305860.1">
    <property type="nucleotide sequence ID" value="NZ_CP095749.1"/>
</dbReference>
<dbReference type="InterPro" id="IPR039421">
    <property type="entry name" value="Type_1_exporter"/>
</dbReference>
<dbReference type="Pfam" id="PF00005">
    <property type="entry name" value="ABC_tran"/>
    <property type="match status" value="1"/>
</dbReference>
<gene>
    <name evidence="10" type="ORF">MOV08_01645</name>
</gene>
<keyword evidence="4 10" id="KW-0067">ATP-binding</keyword>